<dbReference type="EMBL" id="FQUP01000001">
    <property type="protein sequence ID" value="SHF26291.1"/>
    <property type="molecule type" value="Genomic_DNA"/>
</dbReference>
<proteinExistence type="predicted"/>
<evidence type="ECO:0000313" key="3">
    <source>
        <dbReference type="Proteomes" id="UP000184485"/>
    </source>
</evidence>
<keyword evidence="3" id="KW-1185">Reference proteome</keyword>
<dbReference type="RefSeq" id="WP_175561785.1">
    <property type="nucleotide sequence ID" value="NZ_FQUP01000001.1"/>
</dbReference>
<dbReference type="Proteomes" id="UP000184485">
    <property type="component" value="Unassembled WGS sequence"/>
</dbReference>
<feature type="region of interest" description="Disordered" evidence="1">
    <location>
        <begin position="1"/>
        <end position="23"/>
    </location>
</feature>
<name>A0A1M5A7K2_9HYPH</name>
<evidence type="ECO:0000256" key="1">
    <source>
        <dbReference type="SAM" id="MobiDB-lite"/>
    </source>
</evidence>
<evidence type="ECO:0000313" key="2">
    <source>
        <dbReference type="EMBL" id="SHF26291.1"/>
    </source>
</evidence>
<dbReference type="AlphaFoldDB" id="A0A1M5A7K2"/>
<sequence length="55" mass="6566">MANETFQKQPPRKKAPVKRVSLSEEAKRAYEELVQKRDEREREYGRHLAADNKPR</sequence>
<organism evidence="2 3">
    <name type="scientific">Kaistia soli DSM 19436</name>
    <dbReference type="NCBI Taxonomy" id="1122133"/>
    <lineage>
        <taxon>Bacteria</taxon>
        <taxon>Pseudomonadati</taxon>
        <taxon>Pseudomonadota</taxon>
        <taxon>Alphaproteobacteria</taxon>
        <taxon>Hyphomicrobiales</taxon>
        <taxon>Kaistiaceae</taxon>
        <taxon>Kaistia</taxon>
    </lineage>
</organism>
<feature type="region of interest" description="Disordered" evidence="1">
    <location>
        <begin position="35"/>
        <end position="55"/>
    </location>
</feature>
<accession>A0A1M5A7K2</accession>
<gene>
    <name evidence="2" type="ORF">SAMN02745157_2041</name>
</gene>
<reference evidence="2 3" key="1">
    <citation type="submission" date="2016-11" db="EMBL/GenBank/DDBJ databases">
        <authorList>
            <person name="Jaros S."/>
            <person name="Januszkiewicz K."/>
            <person name="Wedrychowicz H."/>
        </authorList>
    </citation>
    <scope>NUCLEOTIDE SEQUENCE [LARGE SCALE GENOMIC DNA]</scope>
    <source>
        <strain evidence="2 3">DSM 19436</strain>
    </source>
</reference>
<protein>
    <submittedName>
        <fullName evidence="2">Uncharacterized protein</fullName>
    </submittedName>
</protein>